<proteinExistence type="predicted"/>
<dbReference type="EMBL" id="CP023695">
    <property type="protein sequence ID" value="QEV16649.1"/>
    <property type="molecule type" value="Genomic_DNA"/>
</dbReference>
<evidence type="ECO:0000313" key="2">
    <source>
        <dbReference type="EMBL" id="QEV16649.1"/>
    </source>
</evidence>
<keyword evidence="3" id="KW-1185">Reference proteome</keyword>
<evidence type="ECO:0000256" key="1">
    <source>
        <dbReference type="SAM" id="MobiDB-lite"/>
    </source>
</evidence>
<dbReference type="InterPro" id="IPR036188">
    <property type="entry name" value="FAD/NAD-bd_sf"/>
</dbReference>
<gene>
    <name evidence="2" type="ORF">CP975_03245</name>
</gene>
<reference evidence="2 3" key="1">
    <citation type="submission" date="2017-09" db="EMBL/GenBank/DDBJ databases">
        <authorList>
            <person name="Lee N."/>
            <person name="Cho B.-K."/>
        </authorList>
    </citation>
    <scope>NUCLEOTIDE SEQUENCE [LARGE SCALE GENOMIC DNA]</scope>
    <source>
        <strain evidence="2 3">ATCC 12461</strain>
    </source>
</reference>
<dbReference type="SUPFAM" id="SSF51905">
    <property type="entry name" value="FAD/NAD(P)-binding domain"/>
    <property type="match status" value="1"/>
</dbReference>
<evidence type="ECO:0000313" key="3">
    <source>
        <dbReference type="Proteomes" id="UP000326553"/>
    </source>
</evidence>
<dbReference type="KEGG" id="salw:CP975_03245"/>
<dbReference type="Pfam" id="PF13450">
    <property type="entry name" value="NAD_binding_8"/>
    <property type="match status" value="1"/>
</dbReference>
<dbReference type="Proteomes" id="UP000326553">
    <property type="component" value="Chromosome"/>
</dbReference>
<name>A0A5J6H9E1_STRAD</name>
<dbReference type="AlphaFoldDB" id="A0A5J6H9E1"/>
<feature type="region of interest" description="Disordered" evidence="1">
    <location>
        <begin position="47"/>
        <end position="69"/>
    </location>
</feature>
<organism evidence="2 3">
    <name type="scientific">Streptomyces alboniger</name>
    <dbReference type="NCBI Taxonomy" id="132473"/>
    <lineage>
        <taxon>Bacteria</taxon>
        <taxon>Bacillati</taxon>
        <taxon>Actinomycetota</taxon>
        <taxon>Actinomycetes</taxon>
        <taxon>Kitasatosporales</taxon>
        <taxon>Streptomycetaceae</taxon>
        <taxon>Streptomyces</taxon>
        <taxon>Streptomyces aurantiacus group</taxon>
    </lineage>
</organism>
<dbReference type="RefSeq" id="WP_150476557.1">
    <property type="nucleotide sequence ID" value="NZ_CP023695.1"/>
</dbReference>
<dbReference type="Gene3D" id="3.50.50.60">
    <property type="entry name" value="FAD/NAD(P)-binding domain"/>
    <property type="match status" value="1"/>
</dbReference>
<dbReference type="OrthoDB" id="9790035at2"/>
<protein>
    <submittedName>
        <fullName evidence="2">FAD-dependent oxidoreductase</fullName>
    </submittedName>
</protein>
<sequence length="69" mass="7466">MAKNQHSSSPGARWERAVVIGGGYAGLVTARVLADHFDEVLVLERDPLRSRRRSPAGPAAGVRSTPRCR</sequence>
<accession>A0A5J6H9E1</accession>